<dbReference type="RefSeq" id="WP_096355546.1">
    <property type="nucleotide sequence ID" value="NZ_AP014946.1"/>
</dbReference>
<reference evidence="2 3" key="1">
    <citation type="submission" date="2015-08" db="EMBL/GenBank/DDBJ databases">
        <title>Investigation of the bacterial diversity of lava forest soil.</title>
        <authorList>
            <person name="Lee J.S."/>
        </authorList>
    </citation>
    <scope>NUCLEOTIDE SEQUENCE [LARGE SCALE GENOMIC DNA]</scope>
    <source>
        <strain evidence="2 3">GJW-30</strain>
    </source>
</reference>
<evidence type="ECO:0000313" key="3">
    <source>
        <dbReference type="Proteomes" id="UP000236884"/>
    </source>
</evidence>
<sequence>MIAARSDIADLDDGAKRAGPERMCIVTRDVRPIAELIRFVVGPDNALVPDIKNRLPGRGVWVTARRDVLDQAVKRGAFAKSLKRAIPLAEGLADATEALLAQSALDALGIAYKSRLVAPGFTKAEKALESGEARGLLQAAEAAPDGVRKLKSAARRGDTENVPVLIFAGSQLDLALGRANVIHAALLAGSASETLLARYVRLEGFQGGESAKLAEDK</sequence>
<feature type="domain" description="YlxR" evidence="1">
    <location>
        <begin position="22"/>
        <end position="94"/>
    </location>
</feature>
<keyword evidence="3" id="KW-1185">Reference proteome</keyword>
<accession>A0A0S3PVA6</accession>
<dbReference type="KEGG" id="vgo:GJW-30_1_02377"/>
<dbReference type="EMBL" id="AP014946">
    <property type="protein sequence ID" value="BAT59842.1"/>
    <property type="molecule type" value="Genomic_DNA"/>
</dbReference>
<dbReference type="NCBIfam" id="NF006622">
    <property type="entry name" value="PRK09190.1"/>
    <property type="match status" value="1"/>
</dbReference>
<dbReference type="InterPro" id="IPR035931">
    <property type="entry name" value="YlxR-like_sf"/>
</dbReference>
<dbReference type="InterPro" id="IPR037465">
    <property type="entry name" value="YlxR"/>
</dbReference>
<dbReference type="Proteomes" id="UP000236884">
    <property type="component" value="Chromosome"/>
</dbReference>
<dbReference type="OrthoDB" id="9799836at2"/>
<dbReference type="InterPro" id="IPR007393">
    <property type="entry name" value="YlxR_dom"/>
</dbReference>
<dbReference type="SUPFAM" id="SSF55315">
    <property type="entry name" value="L30e-like"/>
    <property type="match status" value="1"/>
</dbReference>
<organism evidence="2 3">
    <name type="scientific">Variibacter gotjawalensis</name>
    <dbReference type="NCBI Taxonomy" id="1333996"/>
    <lineage>
        <taxon>Bacteria</taxon>
        <taxon>Pseudomonadati</taxon>
        <taxon>Pseudomonadota</taxon>
        <taxon>Alphaproteobacteria</taxon>
        <taxon>Hyphomicrobiales</taxon>
        <taxon>Nitrobacteraceae</taxon>
        <taxon>Variibacter</taxon>
    </lineage>
</organism>
<name>A0A0S3PVA6_9BRAD</name>
<dbReference type="SUPFAM" id="SSF64376">
    <property type="entry name" value="YlxR-like"/>
    <property type="match status" value="1"/>
</dbReference>
<protein>
    <recommendedName>
        <fullName evidence="1">YlxR domain-containing protein</fullName>
    </recommendedName>
</protein>
<evidence type="ECO:0000259" key="1">
    <source>
        <dbReference type="Pfam" id="PF04296"/>
    </source>
</evidence>
<dbReference type="PANTHER" id="PTHR34215">
    <property type="entry name" value="BLL0784 PROTEIN"/>
    <property type="match status" value="1"/>
</dbReference>
<proteinExistence type="predicted"/>
<dbReference type="AlphaFoldDB" id="A0A0S3PVA6"/>
<dbReference type="Gene3D" id="3.30.1230.10">
    <property type="entry name" value="YlxR-like"/>
    <property type="match status" value="1"/>
</dbReference>
<dbReference type="PANTHER" id="PTHR34215:SF1">
    <property type="entry name" value="YLXR DOMAIN-CONTAINING PROTEIN"/>
    <property type="match status" value="1"/>
</dbReference>
<dbReference type="InterPro" id="IPR029064">
    <property type="entry name" value="Ribosomal_eL30-like_sf"/>
</dbReference>
<gene>
    <name evidence="2" type="ORF">GJW-30_1_02377</name>
</gene>
<dbReference type="CDD" id="cd00279">
    <property type="entry name" value="YlxR"/>
    <property type="match status" value="1"/>
</dbReference>
<dbReference type="Pfam" id="PF04296">
    <property type="entry name" value="YlxR"/>
    <property type="match status" value="1"/>
</dbReference>
<evidence type="ECO:0000313" key="2">
    <source>
        <dbReference type="EMBL" id="BAT59842.1"/>
    </source>
</evidence>
<dbReference type="Gene3D" id="3.30.1330.30">
    <property type="match status" value="1"/>
</dbReference>